<feature type="domain" description="ABC transmembrane type-1" evidence="9">
    <location>
        <begin position="68"/>
        <end position="278"/>
    </location>
</feature>
<dbReference type="CDD" id="cd06261">
    <property type="entry name" value="TM_PBP2"/>
    <property type="match status" value="1"/>
</dbReference>
<dbReference type="PANTHER" id="PTHR30614:SF0">
    <property type="entry name" value="L-CYSTINE TRANSPORT SYSTEM PERMEASE PROTEIN TCYL"/>
    <property type="match status" value="1"/>
</dbReference>
<dbReference type="RefSeq" id="WP_068048801.1">
    <property type="nucleotide sequence ID" value="NZ_JAAXOO010000002.1"/>
</dbReference>
<organism evidence="10 11">
    <name type="scientific">Nocardia speluncae</name>
    <dbReference type="NCBI Taxonomy" id="419477"/>
    <lineage>
        <taxon>Bacteria</taxon>
        <taxon>Bacillati</taxon>
        <taxon>Actinomycetota</taxon>
        <taxon>Actinomycetes</taxon>
        <taxon>Mycobacteriales</taxon>
        <taxon>Nocardiaceae</taxon>
        <taxon>Nocardia</taxon>
    </lineage>
</organism>
<dbReference type="Proteomes" id="UP000565715">
    <property type="component" value="Unassembled WGS sequence"/>
</dbReference>
<keyword evidence="6 8" id="KW-1133">Transmembrane helix</keyword>
<dbReference type="Gene3D" id="1.10.3720.10">
    <property type="entry name" value="MetI-like"/>
    <property type="match status" value="1"/>
</dbReference>
<dbReference type="InterPro" id="IPR035906">
    <property type="entry name" value="MetI-like_sf"/>
</dbReference>
<dbReference type="GO" id="GO:0006865">
    <property type="term" value="P:amino acid transport"/>
    <property type="evidence" value="ECO:0007669"/>
    <property type="project" value="UniProtKB-KW"/>
</dbReference>
<dbReference type="InterPro" id="IPR043429">
    <property type="entry name" value="ArtM/GltK/GlnP/TcyL/YhdX-like"/>
</dbReference>
<keyword evidence="3" id="KW-1003">Cell membrane</keyword>
<proteinExistence type="inferred from homology"/>
<accession>A0A846XE51</accession>
<comment type="similarity">
    <text evidence="8">Belongs to the binding-protein-dependent transport system permease family.</text>
</comment>
<keyword evidence="7 8" id="KW-0472">Membrane</keyword>
<feature type="transmembrane region" description="Helical" evidence="8">
    <location>
        <begin position="31"/>
        <end position="49"/>
    </location>
</feature>
<reference evidence="10 11" key="1">
    <citation type="submission" date="2020-04" db="EMBL/GenBank/DDBJ databases">
        <title>MicrobeNet Type strains.</title>
        <authorList>
            <person name="Nicholson A.C."/>
        </authorList>
    </citation>
    <scope>NUCLEOTIDE SEQUENCE [LARGE SCALE GENOMIC DNA]</scope>
    <source>
        <strain evidence="10 11">DSM 45078</strain>
    </source>
</reference>
<sequence>MTASLTERPPATVPVDDDVSAARPRLRPLRWIVSVVLVVLAAQLVNFLVTNERFGWDIVWGYLFYPTVLKGLAMSVFITVIGMVVGSLLGVALAAGQNSDFWPVRLVCQGYVAIFRGIPPLVQLIFWFNLAYLLPQLSIGIPFGPTFASWSSTELISPLTAALIGLSLHEAAYMSEIIRSGIGAVDAGQRDAAMAMGFSRRRTFTRIILPQAMRVIVPPTGNQFISLLKGTSLVSVIAMTDLLFSVQLIYNRTYQVVPLLIVACIWYLAVVSLLTVFQRRLERRYGRGERRAGNRPSLWRSALNRGRNVR</sequence>
<dbReference type="PROSITE" id="PS50928">
    <property type="entry name" value="ABC_TM1"/>
    <property type="match status" value="1"/>
</dbReference>
<evidence type="ECO:0000256" key="4">
    <source>
        <dbReference type="ARBA" id="ARBA00022692"/>
    </source>
</evidence>
<protein>
    <submittedName>
        <fullName evidence="10">Amino acid ABC transporter permease</fullName>
    </submittedName>
</protein>
<evidence type="ECO:0000256" key="5">
    <source>
        <dbReference type="ARBA" id="ARBA00022970"/>
    </source>
</evidence>
<evidence type="ECO:0000256" key="2">
    <source>
        <dbReference type="ARBA" id="ARBA00022448"/>
    </source>
</evidence>
<dbReference type="NCBIfam" id="TIGR01726">
    <property type="entry name" value="HEQRo_perm_3TM"/>
    <property type="match status" value="1"/>
</dbReference>
<dbReference type="FunFam" id="1.10.3720.10:FF:000006">
    <property type="entry name" value="Glutamate/aspartate ABC transporter, permease protein GltK"/>
    <property type="match status" value="1"/>
</dbReference>
<dbReference type="EMBL" id="JAAXOO010000002">
    <property type="protein sequence ID" value="NKY33010.1"/>
    <property type="molecule type" value="Genomic_DNA"/>
</dbReference>
<comment type="subcellular location">
    <subcellularLocation>
        <location evidence="1 8">Cell membrane</location>
        <topology evidence="1 8">Multi-pass membrane protein</topology>
    </subcellularLocation>
</comment>
<dbReference type="PANTHER" id="PTHR30614">
    <property type="entry name" value="MEMBRANE COMPONENT OF AMINO ACID ABC TRANSPORTER"/>
    <property type="match status" value="1"/>
</dbReference>
<evidence type="ECO:0000256" key="1">
    <source>
        <dbReference type="ARBA" id="ARBA00004651"/>
    </source>
</evidence>
<keyword evidence="2 8" id="KW-0813">Transport</keyword>
<evidence type="ECO:0000259" key="9">
    <source>
        <dbReference type="PROSITE" id="PS50928"/>
    </source>
</evidence>
<dbReference type="InterPro" id="IPR010065">
    <property type="entry name" value="AA_ABC_transptr_permease_3TM"/>
</dbReference>
<keyword evidence="5" id="KW-0029">Amino-acid transport</keyword>
<feature type="transmembrane region" description="Helical" evidence="8">
    <location>
        <begin position="256"/>
        <end position="277"/>
    </location>
</feature>
<evidence type="ECO:0000256" key="7">
    <source>
        <dbReference type="ARBA" id="ARBA00023136"/>
    </source>
</evidence>
<name>A0A846XE51_9NOCA</name>
<feature type="transmembrane region" description="Helical" evidence="8">
    <location>
        <begin position="69"/>
        <end position="95"/>
    </location>
</feature>
<dbReference type="SUPFAM" id="SSF161098">
    <property type="entry name" value="MetI-like"/>
    <property type="match status" value="1"/>
</dbReference>
<dbReference type="GO" id="GO:0022857">
    <property type="term" value="F:transmembrane transporter activity"/>
    <property type="evidence" value="ECO:0007669"/>
    <property type="project" value="InterPro"/>
</dbReference>
<dbReference type="GO" id="GO:0043190">
    <property type="term" value="C:ATP-binding cassette (ABC) transporter complex"/>
    <property type="evidence" value="ECO:0007669"/>
    <property type="project" value="InterPro"/>
</dbReference>
<keyword evidence="4 8" id="KW-0812">Transmembrane</keyword>
<comment type="caution">
    <text evidence="10">The sequence shown here is derived from an EMBL/GenBank/DDBJ whole genome shotgun (WGS) entry which is preliminary data.</text>
</comment>
<evidence type="ECO:0000313" key="10">
    <source>
        <dbReference type="EMBL" id="NKY33010.1"/>
    </source>
</evidence>
<evidence type="ECO:0000256" key="6">
    <source>
        <dbReference type="ARBA" id="ARBA00022989"/>
    </source>
</evidence>
<evidence type="ECO:0000313" key="11">
    <source>
        <dbReference type="Proteomes" id="UP000565715"/>
    </source>
</evidence>
<evidence type="ECO:0000256" key="3">
    <source>
        <dbReference type="ARBA" id="ARBA00022475"/>
    </source>
</evidence>
<dbReference type="AlphaFoldDB" id="A0A846XE51"/>
<gene>
    <name evidence="10" type="ORF">HGA13_07975</name>
</gene>
<keyword evidence="11" id="KW-1185">Reference proteome</keyword>
<evidence type="ECO:0000256" key="8">
    <source>
        <dbReference type="RuleBase" id="RU363032"/>
    </source>
</evidence>
<dbReference type="InterPro" id="IPR000515">
    <property type="entry name" value="MetI-like"/>
</dbReference>
<dbReference type="Pfam" id="PF00528">
    <property type="entry name" value="BPD_transp_1"/>
    <property type="match status" value="1"/>
</dbReference>